<dbReference type="AlphaFoldDB" id="A0A9X0WK02"/>
<feature type="chain" id="PRO_5040984866" evidence="10">
    <location>
        <begin position="26"/>
        <end position="205"/>
    </location>
</feature>
<feature type="binding site" description="axial binding residue" evidence="9">
    <location>
        <position position="178"/>
    </location>
    <ligand>
        <name>heme c</name>
        <dbReference type="ChEBI" id="CHEBI:61717"/>
        <label>2</label>
    </ligand>
    <ligandPart>
        <name>Fe</name>
        <dbReference type="ChEBI" id="CHEBI:18248"/>
    </ligandPart>
</feature>
<feature type="domain" description="Cytochrome c" evidence="11">
    <location>
        <begin position="24"/>
        <end position="102"/>
    </location>
</feature>
<evidence type="ECO:0000256" key="9">
    <source>
        <dbReference type="PIRSR" id="PIRSR000005-2"/>
    </source>
</evidence>
<keyword evidence="6" id="KW-0249">Electron transport</keyword>
<dbReference type="SUPFAM" id="SSF46626">
    <property type="entry name" value="Cytochrome c"/>
    <property type="match status" value="2"/>
</dbReference>
<evidence type="ECO:0000256" key="1">
    <source>
        <dbReference type="ARBA" id="ARBA00004418"/>
    </source>
</evidence>
<evidence type="ECO:0000256" key="5">
    <source>
        <dbReference type="ARBA" id="ARBA00022764"/>
    </source>
</evidence>
<dbReference type="PROSITE" id="PS51007">
    <property type="entry name" value="CYTC"/>
    <property type="match status" value="1"/>
</dbReference>
<dbReference type="PANTHER" id="PTHR33751:SF9">
    <property type="entry name" value="CYTOCHROME C4"/>
    <property type="match status" value="1"/>
</dbReference>
<feature type="binding site" description="axial binding residue" evidence="9">
    <location>
        <position position="130"/>
    </location>
    <ligand>
        <name>heme c</name>
        <dbReference type="ChEBI" id="CHEBI:61717"/>
        <label>2</label>
    </ligand>
    <ligandPart>
        <name>Fe</name>
        <dbReference type="ChEBI" id="CHEBI:18248"/>
    </ligandPart>
</feature>
<dbReference type="PANTHER" id="PTHR33751">
    <property type="entry name" value="CBB3-TYPE CYTOCHROME C OXIDASE SUBUNIT FIXP"/>
    <property type="match status" value="1"/>
</dbReference>
<dbReference type="EMBL" id="NRSD01000015">
    <property type="protein sequence ID" value="MBK1645744.1"/>
    <property type="molecule type" value="Genomic_DNA"/>
</dbReference>
<feature type="binding site" description="covalent" evidence="8">
    <location>
        <position position="36"/>
    </location>
    <ligand>
        <name>heme c</name>
        <dbReference type="ChEBI" id="CHEBI:61717"/>
        <label>1</label>
    </ligand>
</feature>
<keyword evidence="13" id="KW-1185">Reference proteome</keyword>
<feature type="binding site" description="covalent" evidence="8">
    <location>
        <position position="129"/>
    </location>
    <ligand>
        <name>heme c</name>
        <dbReference type="ChEBI" id="CHEBI:61717"/>
        <label>2</label>
    </ligand>
</feature>
<evidence type="ECO:0000256" key="7">
    <source>
        <dbReference type="ARBA" id="ARBA00023004"/>
    </source>
</evidence>
<dbReference type="Gene3D" id="1.10.760.10">
    <property type="entry name" value="Cytochrome c-like domain"/>
    <property type="match status" value="2"/>
</dbReference>
<evidence type="ECO:0000256" key="8">
    <source>
        <dbReference type="PIRSR" id="PIRSR000005-1"/>
    </source>
</evidence>
<keyword evidence="7 9" id="KW-0408">Iron</keyword>
<accession>A0A9X0WK02</accession>
<protein>
    <submittedName>
        <fullName evidence="12">Cytochrome c4</fullName>
    </submittedName>
</protein>
<comment type="caution">
    <text evidence="12">The sequence shown here is derived from an EMBL/GenBank/DDBJ whole genome shotgun (WGS) entry which is preliminary data.</text>
</comment>
<dbReference type="PIRSF" id="PIRSF000005">
    <property type="entry name" value="Cytochrome_c4"/>
    <property type="match status" value="1"/>
</dbReference>
<feature type="binding site" description="axial binding residue" evidence="9">
    <location>
        <position position="40"/>
    </location>
    <ligand>
        <name>heme c</name>
        <dbReference type="ChEBI" id="CHEBI:61717"/>
        <label>1</label>
    </ligand>
    <ligandPart>
        <name>Fe</name>
        <dbReference type="ChEBI" id="CHEBI:18248"/>
    </ligandPart>
</feature>
<dbReference type="GO" id="GO:0009055">
    <property type="term" value="F:electron transfer activity"/>
    <property type="evidence" value="ECO:0007669"/>
    <property type="project" value="InterPro"/>
</dbReference>
<proteinExistence type="predicted"/>
<organism evidence="12 13">
    <name type="scientific">Thiocapsa imhoffii</name>
    <dbReference type="NCBI Taxonomy" id="382777"/>
    <lineage>
        <taxon>Bacteria</taxon>
        <taxon>Pseudomonadati</taxon>
        <taxon>Pseudomonadota</taxon>
        <taxon>Gammaproteobacteria</taxon>
        <taxon>Chromatiales</taxon>
        <taxon>Chromatiaceae</taxon>
        <taxon>Thiocapsa</taxon>
    </lineage>
</organism>
<dbReference type="InterPro" id="IPR050597">
    <property type="entry name" value="Cytochrome_c_Oxidase_Subunit"/>
</dbReference>
<comment type="subcellular location">
    <subcellularLocation>
        <location evidence="1">Periplasm</location>
    </subcellularLocation>
</comment>
<name>A0A9X0WK02_9GAMM</name>
<dbReference type="InterPro" id="IPR036909">
    <property type="entry name" value="Cyt_c-like_dom_sf"/>
</dbReference>
<feature type="binding site" description="covalent" evidence="8">
    <location>
        <position position="126"/>
    </location>
    <ligand>
        <name>heme c</name>
        <dbReference type="ChEBI" id="CHEBI:61717"/>
        <label>2</label>
    </ligand>
</feature>
<dbReference type="GO" id="GO:0005506">
    <property type="term" value="F:iron ion binding"/>
    <property type="evidence" value="ECO:0007669"/>
    <property type="project" value="InterPro"/>
</dbReference>
<evidence type="ECO:0000313" key="13">
    <source>
        <dbReference type="Proteomes" id="UP001138802"/>
    </source>
</evidence>
<evidence type="ECO:0000256" key="10">
    <source>
        <dbReference type="SAM" id="SignalP"/>
    </source>
</evidence>
<evidence type="ECO:0000256" key="6">
    <source>
        <dbReference type="ARBA" id="ARBA00022982"/>
    </source>
</evidence>
<evidence type="ECO:0000259" key="11">
    <source>
        <dbReference type="PROSITE" id="PS51007"/>
    </source>
</evidence>
<keyword evidence="3 8" id="KW-0349">Heme</keyword>
<dbReference type="Proteomes" id="UP001138802">
    <property type="component" value="Unassembled WGS sequence"/>
</dbReference>
<gene>
    <name evidence="12" type="ORF">CKO25_14005</name>
</gene>
<evidence type="ECO:0000313" key="12">
    <source>
        <dbReference type="EMBL" id="MBK1645744.1"/>
    </source>
</evidence>
<comment type="PTM">
    <text evidence="8">Binds 2 heme c groups covalently per subunit.</text>
</comment>
<keyword evidence="2" id="KW-0813">Transport</keyword>
<dbReference type="RefSeq" id="WP_200388552.1">
    <property type="nucleotide sequence ID" value="NZ_NRSD01000015.1"/>
</dbReference>
<evidence type="ECO:0000256" key="4">
    <source>
        <dbReference type="ARBA" id="ARBA00022723"/>
    </source>
</evidence>
<reference evidence="12 13" key="1">
    <citation type="journal article" date="2020" name="Microorganisms">
        <title>Osmotic Adaptation and Compatible Solute Biosynthesis of Phototrophic Bacteria as Revealed from Genome Analyses.</title>
        <authorList>
            <person name="Imhoff J.F."/>
            <person name="Rahn T."/>
            <person name="Kunzel S."/>
            <person name="Keller A."/>
            <person name="Neulinger S.C."/>
        </authorList>
    </citation>
    <scope>NUCLEOTIDE SEQUENCE [LARGE SCALE GENOMIC DNA]</scope>
    <source>
        <strain evidence="12 13">DSM 21303</strain>
    </source>
</reference>
<feature type="signal peptide" evidence="10">
    <location>
        <begin position="1"/>
        <end position="25"/>
    </location>
</feature>
<dbReference type="InterPro" id="IPR024167">
    <property type="entry name" value="Cytochrome_c4-like"/>
</dbReference>
<evidence type="ECO:0000256" key="2">
    <source>
        <dbReference type="ARBA" id="ARBA00022448"/>
    </source>
</evidence>
<feature type="binding site" description="axial binding residue" evidence="9">
    <location>
        <position position="79"/>
    </location>
    <ligand>
        <name>heme c</name>
        <dbReference type="ChEBI" id="CHEBI:61717"/>
        <label>1</label>
    </ligand>
    <ligandPart>
        <name>Fe</name>
        <dbReference type="ChEBI" id="CHEBI:18248"/>
    </ligandPart>
</feature>
<dbReference type="GO" id="GO:0020037">
    <property type="term" value="F:heme binding"/>
    <property type="evidence" value="ECO:0007669"/>
    <property type="project" value="InterPro"/>
</dbReference>
<feature type="binding site" description="covalent" evidence="8">
    <location>
        <position position="39"/>
    </location>
    <ligand>
        <name>heme c</name>
        <dbReference type="ChEBI" id="CHEBI:61717"/>
        <label>1</label>
    </ligand>
</feature>
<keyword evidence="5" id="KW-0574">Periplasm</keyword>
<evidence type="ECO:0000256" key="3">
    <source>
        <dbReference type="ARBA" id="ARBA00022617"/>
    </source>
</evidence>
<keyword evidence="10" id="KW-0732">Signal</keyword>
<dbReference type="InterPro" id="IPR009056">
    <property type="entry name" value="Cyt_c-like_dom"/>
</dbReference>
<sequence length="205" mass="22171">MARISPTVALLAGAIVLGASSSAQAEATGPMLANTCAGCHGTNGQSVGPASPIIAGINRDVFVDMMKGYQSGDIYSTIMGRIAKGYTDDEIEAMADFFNAKPFQPAAQEYEVALVDSGARLHDQFCENCHAEGGTPLRDEDTGEDEEDFYLLAGQWTPYLAYTMSDFREDRRQMPRKMREKLDELLAGDGEDGLAAIFAFYASQQ</sequence>
<dbReference type="GO" id="GO:0042597">
    <property type="term" value="C:periplasmic space"/>
    <property type="evidence" value="ECO:0007669"/>
    <property type="project" value="UniProtKB-SubCell"/>
</dbReference>
<keyword evidence="4 9" id="KW-0479">Metal-binding</keyword>